<reference evidence="4 5" key="1">
    <citation type="submission" date="2018-05" db="EMBL/GenBank/DDBJ databases">
        <title>Genomic Encyclopedia of Archaeal and Bacterial Type Strains, Phase II (KMG-II): from individual species to whole genera.</title>
        <authorList>
            <person name="Goeker M."/>
        </authorList>
    </citation>
    <scope>NUCLEOTIDE SEQUENCE [LARGE SCALE GENOMIC DNA]</scope>
    <source>
        <strain evidence="4 5">DSM 45184</strain>
    </source>
</reference>
<dbReference type="OrthoDB" id="5518017at2"/>
<dbReference type="Pfam" id="PF10502">
    <property type="entry name" value="Peptidase_S26"/>
    <property type="match status" value="2"/>
</dbReference>
<dbReference type="GO" id="GO:0004252">
    <property type="term" value="F:serine-type endopeptidase activity"/>
    <property type="evidence" value="ECO:0007669"/>
    <property type="project" value="InterPro"/>
</dbReference>
<comment type="similarity">
    <text evidence="2">Belongs to the peptidase S26 family.</text>
</comment>
<name>A0A316EM73_9ACTN</name>
<accession>A0A316EM73</accession>
<feature type="domain" description="Peptidase S26" evidence="3">
    <location>
        <begin position="7"/>
        <end position="88"/>
    </location>
</feature>
<dbReference type="InterPro" id="IPR000223">
    <property type="entry name" value="Pept_S26A_signal_pept_1"/>
</dbReference>
<dbReference type="PANTHER" id="PTHR43390:SF1">
    <property type="entry name" value="CHLOROPLAST PROCESSING PEPTIDASE"/>
    <property type="match status" value="1"/>
</dbReference>
<keyword evidence="5" id="KW-1185">Reference proteome</keyword>
<dbReference type="RefSeq" id="WP_109602108.1">
    <property type="nucleotide sequence ID" value="NZ_BONA01000088.1"/>
</dbReference>
<evidence type="ECO:0000313" key="4">
    <source>
        <dbReference type="EMBL" id="PWK31712.1"/>
    </source>
</evidence>
<organism evidence="4 5">
    <name type="scientific">Actinoplanes xinjiangensis</name>
    <dbReference type="NCBI Taxonomy" id="512350"/>
    <lineage>
        <taxon>Bacteria</taxon>
        <taxon>Bacillati</taxon>
        <taxon>Actinomycetota</taxon>
        <taxon>Actinomycetes</taxon>
        <taxon>Micromonosporales</taxon>
        <taxon>Micromonosporaceae</taxon>
        <taxon>Actinoplanes</taxon>
    </lineage>
</organism>
<dbReference type="Gene3D" id="2.10.109.10">
    <property type="entry name" value="Umud Fragment, subunit A"/>
    <property type="match status" value="1"/>
</dbReference>
<dbReference type="InterPro" id="IPR019533">
    <property type="entry name" value="Peptidase_S26"/>
</dbReference>
<evidence type="ECO:0000256" key="2">
    <source>
        <dbReference type="ARBA" id="ARBA00009370"/>
    </source>
</evidence>
<comment type="subcellular location">
    <subcellularLocation>
        <location evidence="1">Cell membrane</location>
        <topology evidence="1">Single-pass type II membrane protein</topology>
    </subcellularLocation>
</comment>
<dbReference type="PRINTS" id="PR00727">
    <property type="entry name" value="LEADERPTASE"/>
</dbReference>
<proteinExistence type="inferred from homology"/>
<comment type="caution">
    <text evidence="4">The sequence shown here is derived from an EMBL/GenBank/DDBJ whole genome shotgun (WGS) entry which is preliminary data.</text>
</comment>
<dbReference type="GO" id="GO:0006465">
    <property type="term" value="P:signal peptide processing"/>
    <property type="evidence" value="ECO:0007669"/>
    <property type="project" value="InterPro"/>
</dbReference>
<dbReference type="Proteomes" id="UP000245697">
    <property type="component" value="Unassembled WGS sequence"/>
</dbReference>
<dbReference type="CDD" id="cd06530">
    <property type="entry name" value="S26_SPase_I"/>
    <property type="match status" value="1"/>
</dbReference>
<dbReference type="PANTHER" id="PTHR43390">
    <property type="entry name" value="SIGNAL PEPTIDASE I"/>
    <property type="match status" value="1"/>
</dbReference>
<dbReference type="AlphaFoldDB" id="A0A316EM73"/>
<gene>
    <name evidence="4" type="ORF">BC793_13261</name>
</gene>
<sequence length="138" mass="14446">MLIAAAAVFTLAGAGALWIRTAILVAVVRGPSMLPTYRDGDRLIARRRRSAAPRRGDVVVFRNPRPHGVPGSSDGPLLVKRVAAIADDAAPDGIAAAVVPHGHVAVIGDNRAQSLDSRHLGFIPIANILATVVRRIGD</sequence>
<dbReference type="GO" id="GO:0005886">
    <property type="term" value="C:plasma membrane"/>
    <property type="evidence" value="ECO:0007669"/>
    <property type="project" value="UniProtKB-SubCell"/>
</dbReference>
<protein>
    <submittedName>
        <fullName evidence="4">Signal peptidase I</fullName>
    </submittedName>
</protein>
<dbReference type="EMBL" id="QGGR01000032">
    <property type="protein sequence ID" value="PWK31712.1"/>
    <property type="molecule type" value="Genomic_DNA"/>
</dbReference>
<evidence type="ECO:0000259" key="3">
    <source>
        <dbReference type="Pfam" id="PF10502"/>
    </source>
</evidence>
<evidence type="ECO:0000313" key="5">
    <source>
        <dbReference type="Proteomes" id="UP000245697"/>
    </source>
</evidence>
<dbReference type="InterPro" id="IPR036286">
    <property type="entry name" value="LexA/Signal_pep-like_sf"/>
</dbReference>
<evidence type="ECO:0000256" key="1">
    <source>
        <dbReference type="ARBA" id="ARBA00004401"/>
    </source>
</evidence>
<dbReference type="SUPFAM" id="SSF51306">
    <property type="entry name" value="LexA/Signal peptidase"/>
    <property type="match status" value="1"/>
</dbReference>
<feature type="domain" description="Peptidase S26" evidence="3">
    <location>
        <begin position="97"/>
        <end position="133"/>
    </location>
</feature>